<proteinExistence type="predicted"/>
<accession>A0A9E7R240</accession>
<reference evidence="3" key="1">
    <citation type="submission" date="2022-09" db="EMBL/GenBank/DDBJ databases">
        <title>Diverse halophilic archaea isolated from saline environments.</title>
        <authorList>
            <person name="Cui H.-L."/>
        </authorList>
    </citation>
    <scope>NUCLEOTIDE SEQUENCE</scope>
    <source>
        <strain evidence="3">ZS-35-S2</strain>
    </source>
</reference>
<dbReference type="GeneID" id="74944718"/>
<name>A0A9E7R240_9EURY</name>
<feature type="domain" description="Amphi-Trp" evidence="2">
    <location>
        <begin position="57"/>
        <end position="118"/>
    </location>
</feature>
<dbReference type="RefSeq" id="WP_260593370.1">
    <property type="nucleotide sequence ID" value="NZ_CP104003.1"/>
</dbReference>
<dbReference type="Pfam" id="PF20068">
    <property type="entry name" value="Amphi-Trp"/>
    <property type="match status" value="1"/>
</dbReference>
<dbReference type="EMBL" id="CP104003">
    <property type="protein sequence ID" value="UWM54350.1"/>
    <property type="molecule type" value="Genomic_DNA"/>
</dbReference>
<protein>
    <submittedName>
        <fullName evidence="3">Amphi-Trp domain-containing protein</fullName>
    </submittedName>
</protein>
<keyword evidence="4" id="KW-1185">Reference proteome</keyword>
<sequence length="118" mass="12784">MTELDAVQESTRNEVAQYLREFADQLETTDRPMGTPLPEGGDTTEASTDGERRVGPDGKVTLVVGNDSATINPPETVGFTVRVDDDDPLVGGESERRLEFTLEWAAEAVEADGSLEIE</sequence>
<dbReference type="KEGG" id="ssai:N0B31_19810"/>
<feature type="region of interest" description="Disordered" evidence="1">
    <location>
        <begin position="25"/>
        <end position="86"/>
    </location>
</feature>
<organism evidence="3 4">
    <name type="scientific">Salinirubellus salinus</name>
    <dbReference type="NCBI Taxonomy" id="1364945"/>
    <lineage>
        <taxon>Archaea</taxon>
        <taxon>Methanobacteriati</taxon>
        <taxon>Methanobacteriota</taxon>
        <taxon>Stenosarchaea group</taxon>
        <taxon>Halobacteria</taxon>
        <taxon>Halobacteriales</taxon>
        <taxon>Natronomonadaceae</taxon>
        <taxon>Salinirubellus</taxon>
    </lineage>
</organism>
<dbReference type="AlphaFoldDB" id="A0A9E7R240"/>
<dbReference type="Proteomes" id="UP001057580">
    <property type="component" value="Chromosome"/>
</dbReference>
<dbReference type="InterPro" id="IPR027598">
    <property type="entry name" value="Amphi-Trp_dom"/>
</dbReference>
<evidence type="ECO:0000256" key="1">
    <source>
        <dbReference type="SAM" id="MobiDB-lite"/>
    </source>
</evidence>
<evidence type="ECO:0000313" key="4">
    <source>
        <dbReference type="Proteomes" id="UP001057580"/>
    </source>
</evidence>
<evidence type="ECO:0000313" key="3">
    <source>
        <dbReference type="EMBL" id="UWM54350.1"/>
    </source>
</evidence>
<gene>
    <name evidence="3" type="ORF">N0B31_19810</name>
</gene>
<evidence type="ECO:0000259" key="2">
    <source>
        <dbReference type="Pfam" id="PF20068"/>
    </source>
</evidence>